<evidence type="ECO:0000313" key="6">
    <source>
        <dbReference type="EMBL" id="PYH81253.1"/>
    </source>
</evidence>
<name>A0A319CR19_9EURO</name>
<evidence type="ECO:0000256" key="1">
    <source>
        <dbReference type="ARBA" id="ARBA00004141"/>
    </source>
</evidence>
<dbReference type="Proteomes" id="UP000248340">
    <property type="component" value="Unassembled WGS sequence"/>
</dbReference>
<reference evidence="6 7" key="1">
    <citation type="submission" date="2016-12" db="EMBL/GenBank/DDBJ databases">
        <title>The genomes of Aspergillus section Nigri reveals drivers in fungal speciation.</title>
        <authorList>
            <consortium name="DOE Joint Genome Institute"/>
            <person name="Vesth T.C."/>
            <person name="Nybo J."/>
            <person name="Theobald S."/>
            <person name="Brandl J."/>
            <person name="Frisvad J.C."/>
            <person name="Nielsen K.F."/>
            <person name="Lyhne E.K."/>
            <person name="Kogle M.E."/>
            <person name="Kuo A."/>
            <person name="Riley R."/>
            <person name="Clum A."/>
            <person name="Nolan M."/>
            <person name="Lipzen A."/>
            <person name="Salamov A."/>
            <person name="Henrissat B."/>
            <person name="Wiebenga A."/>
            <person name="De Vries R.P."/>
            <person name="Grigoriev I.V."/>
            <person name="Mortensen U.H."/>
            <person name="Andersen M.R."/>
            <person name="Baker S.E."/>
        </authorList>
    </citation>
    <scope>NUCLEOTIDE SEQUENCE [LARGE SCALE GENOMIC DNA]</scope>
    <source>
        <strain evidence="6 7">CBS 121591</strain>
    </source>
</reference>
<feature type="transmembrane region" description="Helical" evidence="4">
    <location>
        <begin position="332"/>
        <end position="350"/>
    </location>
</feature>
<keyword evidence="4" id="KW-1133">Transmembrane helix</keyword>
<dbReference type="InterPro" id="IPR011701">
    <property type="entry name" value="MFS"/>
</dbReference>
<dbReference type="Pfam" id="PF07690">
    <property type="entry name" value="MFS_1"/>
    <property type="match status" value="1"/>
</dbReference>
<dbReference type="InterPro" id="IPR036259">
    <property type="entry name" value="MFS_trans_sf"/>
</dbReference>
<evidence type="ECO:0000256" key="4">
    <source>
        <dbReference type="SAM" id="Phobius"/>
    </source>
</evidence>
<evidence type="ECO:0000313" key="7">
    <source>
        <dbReference type="Proteomes" id="UP000248340"/>
    </source>
</evidence>
<dbReference type="AlphaFoldDB" id="A0A319CR19"/>
<feature type="transmembrane region" description="Helical" evidence="4">
    <location>
        <begin position="132"/>
        <end position="155"/>
    </location>
</feature>
<feature type="transmembrane region" description="Helical" evidence="4">
    <location>
        <begin position="199"/>
        <end position="221"/>
    </location>
</feature>
<feature type="transmembrane region" description="Helical" evidence="4">
    <location>
        <begin position="107"/>
        <end position="126"/>
    </location>
</feature>
<evidence type="ECO:0000259" key="5">
    <source>
        <dbReference type="PROSITE" id="PS50850"/>
    </source>
</evidence>
<feature type="domain" description="Major facilitator superfamily (MFS) profile" evidence="5">
    <location>
        <begin position="42"/>
        <end position="422"/>
    </location>
</feature>
<feature type="compositionally biased region" description="Pro residues" evidence="3">
    <location>
        <begin position="18"/>
        <end position="35"/>
    </location>
</feature>
<dbReference type="OrthoDB" id="6499973at2759"/>
<feature type="transmembrane region" description="Helical" evidence="4">
    <location>
        <begin position="80"/>
        <end position="100"/>
    </location>
</feature>
<dbReference type="EMBL" id="KZ821703">
    <property type="protein sequence ID" value="PYH81253.1"/>
    <property type="molecule type" value="Genomic_DNA"/>
</dbReference>
<feature type="transmembrane region" description="Helical" evidence="4">
    <location>
        <begin position="281"/>
        <end position="299"/>
    </location>
</feature>
<feature type="region of interest" description="Disordered" evidence="3">
    <location>
        <begin position="1"/>
        <end position="35"/>
    </location>
</feature>
<gene>
    <name evidence="6" type="ORF">BO82DRAFT_365149</name>
</gene>
<dbReference type="PANTHER" id="PTHR11360">
    <property type="entry name" value="MONOCARBOXYLATE TRANSPORTER"/>
    <property type="match status" value="1"/>
</dbReference>
<keyword evidence="4" id="KW-0472">Membrane</keyword>
<dbReference type="VEuPathDB" id="FungiDB:BO82DRAFT_365149"/>
<keyword evidence="7" id="KW-1185">Reference proteome</keyword>
<dbReference type="PROSITE" id="PS50850">
    <property type="entry name" value="MFS"/>
    <property type="match status" value="1"/>
</dbReference>
<dbReference type="Gene3D" id="1.20.1250.20">
    <property type="entry name" value="MFS general substrate transporter like domains"/>
    <property type="match status" value="2"/>
</dbReference>
<feature type="transmembrane region" description="Helical" evidence="4">
    <location>
        <begin position="306"/>
        <end position="326"/>
    </location>
</feature>
<dbReference type="PANTHER" id="PTHR11360:SF130">
    <property type="entry name" value="MAJOR FACILITATOR SUPERFAMILY (MFS) PROFILE DOMAIN-CONTAINING PROTEIN-RELATED"/>
    <property type="match status" value="1"/>
</dbReference>
<proteinExistence type="inferred from homology"/>
<dbReference type="GeneID" id="37139732"/>
<feature type="transmembrane region" description="Helical" evidence="4">
    <location>
        <begin position="371"/>
        <end position="390"/>
    </location>
</feature>
<dbReference type="InterPro" id="IPR020846">
    <property type="entry name" value="MFS_dom"/>
</dbReference>
<dbReference type="RefSeq" id="XP_025491453.1">
    <property type="nucleotide sequence ID" value="XM_025636991.1"/>
</dbReference>
<dbReference type="SUPFAM" id="SSF103473">
    <property type="entry name" value="MFS general substrate transporter"/>
    <property type="match status" value="1"/>
</dbReference>
<evidence type="ECO:0000256" key="2">
    <source>
        <dbReference type="ARBA" id="ARBA00006727"/>
    </source>
</evidence>
<feature type="transmembrane region" description="Helical" evidence="4">
    <location>
        <begin position="242"/>
        <end position="269"/>
    </location>
</feature>
<accession>A0A319CR19</accession>
<protein>
    <submittedName>
        <fullName evidence="6">Monocarboxylate permease</fullName>
    </submittedName>
</protein>
<feature type="transmembrane region" description="Helical" evidence="4">
    <location>
        <begin position="167"/>
        <end position="187"/>
    </location>
</feature>
<evidence type="ECO:0000256" key="3">
    <source>
        <dbReference type="SAM" id="MobiDB-lite"/>
    </source>
</evidence>
<comment type="similarity">
    <text evidence="2">Belongs to the major facilitator superfamily. Monocarboxylate porter (TC 2.A.1.13) family.</text>
</comment>
<dbReference type="InterPro" id="IPR050327">
    <property type="entry name" value="Proton-linked_MCT"/>
</dbReference>
<keyword evidence="4" id="KW-0812">Transmembrane</keyword>
<sequence>MLPRMNWTEKPLRAPTRSPGPNPGPNPEGSELPPPPDGGLQAWKQVLCMHFVFFNSWGVSNSFSVFEQLYTETLPQSASTISWIGSVQVSLLFFAGAFVGRATDAGYFRLIFSLGVFLQLLGIFMLSLSKTYWQIFLTQAVCMGLGNGLTFSPGLSIMSSYFVEKRAFAVGVAAAGAATGGLIYPVLVNQLLYTQQIGFGWTIRAAGLLMLVTQMPGVVLFKPRLPPRRSGPLIEWGAFTELPFLFFTVSMFLNFWGLYFAFFYLGTFARDRLGVIDTQDLILVLNGVGIIGRIGPSLIGDRLGKLNVLIPLSFASAIVILCWMAVHTVAGLYVFAVVYGLVGGAAQSLFPATATTMTPDIKRTGTRIGMILSLVGFATLTGPVLEGALISRDGGRYTGAQIFAGICIVLGAGAALAARVAKVGWEWRAKA</sequence>
<feature type="transmembrane region" description="Helical" evidence="4">
    <location>
        <begin position="402"/>
        <end position="421"/>
    </location>
</feature>
<organism evidence="6 7">
    <name type="scientific">Aspergillus uvarum CBS 121591</name>
    <dbReference type="NCBI Taxonomy" id="1448315"/>
    <lineage>
        <taxon>Eukaryota</taxon>
        <taxon>Fungi</taxon>
        <taxon>Dikarya</taxon>
        <taxon>Ascomycota</taxon>
        <taxon>Pezizomycotina</taxon>
        <taxon>Eurotiomycetes</taxon>
        <taxon>Eurotiomycetidae</taxon>
        <taxon>Eurotiales</taxon>
        <taxon>Aspergillaceae</taxon>
        <taxon>Aspergillus</taxon>
        <taxon>Aspergillus subgen. Circumdati</taxon>
    </lineage>
</organism>
<dbReference type="GO" id="GO:0022857">
    <property type="term" value="F:transmembrane transporter activity"/>
    <property type="evidence" value="ECO:0007669"/>
    <property type="project" value="InterPro"/>
</dbReference>
<dbReference type="GO" id="GO:0016020">
    <property type="term" value="C:membrane"/>
    <property type="evidence" value="ECO:0007669"/>
    <property type="project" value="UniProtKB-SubCell"/>
</dbReference>
<comment type="subcellular location">
    <subcellularLocation>
        <location evidence="1">Membrane</location>
        <topology evidence="1">Multi-pass membrane protein</topology>
    </subcellularLocation>
</comment>